<dbReference type="STRING" id="309807.SRU_2855"/>
<dbReference type="InterPro" id="IPR011006">
    <property type="entry name" value="CheY-like_superfamily"/>
</dbReference>
<dbReference type="InterPro" id="IPR046947">
    <property type="entry name" value="LytR-like"/>
</dbReference>
<dbReference type="PROSITE" id="PS50110">
    <property type="entry name" value="RESPONSE_REGULATORY"/>
    <property type="match status" value="1"/>
</dbReference>
<feature type="domain" description="HTH LytTR-type" evidence="5">
    <location>
        <begin position="216"/>
        <end position="320"/>
    </location>
</feature>
<dbReference type="SMART" id="SM00448">
    <property type="entry name" value="REC"/>
    <property type="match status" value="1"/>
</dbReference>
<organism evidence="6 7">
    <name type="scientific">Salinibacter ruber (strain DSM 13855 / M31)</name>
    <dbReference type="NCBI Taxonomy" id="309807"/>
    <lineage>
        <taxon>Bacteria</taxon>
        <taxon>Pseudomonadati</taxon>
        <taxon>Rhodothermota</taxon>
        <taxon>Rhodothermia</taxon>
        <taxon>Rhodothermales</taxon>
        <taxon>Salinibacteraceae</taxon>
        <taxon>Salinibacter</taxon>
    </lineage>
</organism>
<dbReference type="EMBL" id="CP000159">
    <property type="protein sequence ID" value="ABC45432.1"/>
    <property type="molecule type" value="Genomic_DNA"/>
</dbReference>
<dbReference type="InterPro" id="IPR007492">
    <property type="entry name" value="LytTR_DNA-bd_dom"/>
</dbReference>
<dbReference type="SMART" id="SM00850">
    <property type="entry name" value="LytTR"/>
    <property type="match status" value="1"/>
</dbReference>
<dbReference type="CDD" id="cd17532">
    <property type="entry name" value="REC_LytTR_AlgR-like"/>
    <property type="match status" value="1"/>
</dbReference>
<dbReference type="InterPro" id="IPR001789">
    <property type="entry name" value="Sig_transdc_resp-reg_receiver"/>
</dbReference>
<dbReference type="OrthoDB" id="1646880at2"/>
<evidence type="ECO:0000313" key="7">
    <source>
        <dbReference type="Proteomes" id="UP000008674"/>
    </source>
</evidence>
<reference evidence="6 7" key="1">
    <citation type="journal article" date="2005" name="Proc. Natl. Acad. Sci. U.S.A.">
        <title>The genome of Salinibacter ruber: convergence and gene exchange among hyperhalophilic bacteria and archaea.</title>
        <authorList>
            <person name="Mongodin E.F."/>
            <person name="Nelson K.E."/>
            <person name="Daugherty S."/>
            <person name="Deboy R.T."/>
            <person name="Wister J."/>
            <person name="Khouri H."/>
            <person name="Weidman J."/>
            <person name="Walsh D.A."/>
            <person name="Papke R.T."/>
            <person name="Sanchez Perez G."/>
            <person name="Sharma A.K."/>
            <person name="Nesbo C.L."/>
            <person name="MacLeod D."/>
            <person name="Bapteste E."/>
            <person name="Doolittle W.F."/>
            <person name="Charlebois R.L."/>
            <person name="Legault B."/>
            <person name="Rodriguez-Valera F."/>
        </authorList>
    </citation>
    <scope>NUCLEOTIDE SEQUENCE [LARGE SCALE GENOMIC DNA]</scope>
    <source>
        <strain evidence="7">DSM 13855 / CECT 5946 / M31</strain>
    </source>
</reference>
<keyword evidence="1" id="KW-0597">Phosphoprotein</keyword>
<evidence type="ECO:0000259" key="5">
    <source>
        <dbReference type="PROSITE" id="PS50930"/>
    </source>
</evidence>
<dbReference type="Gene3D" id="3.40.50.2300">
    <property type="match status" value="1"/>
</dbReference>
<dbReference type="Proteomes" id="UP000008674">
    <property type="component" value="Chromosome"/>
</dbReference>
<dbReference type="FunFam" id="3.40.50.2300:FF:000051">
    <property type="entry name" value="Two-component response regulator yehT"/>
    <property type="match status" value="1"/>
</dbReference>
<evidence type="ECO:0000259" key="4">
    <source>
        <dbReference type="PROSITE" id="PS50110"/>
    </source>
</evidence>
<dbReference type="SUPFAM" id="SSF52172">
    <property type="entry name" value="CheY-like"/>
    <property type="match status" value="1"/>
</dbReference>
<dbReference type="KEGG" id="sru:SRU_2855"/>
<keyword evidence="2" id="KW-0175">Coiled coil</keyword>
<feature type="region of interest" description="Disordered" evidence="3">
    <location>
        <begin position="1"/>
        <end position="39"/>
    </location>
</feature>
<dbReference type="PROSITE" id="PS50930">
    <property type="entry name" value="HTH_LYTTR"/>
    <property type="match status" value="1"/>
</dbReference>
<feature type="coiled-coil region" evidence="2">
    <location>
        <begin position="171"/>
        <end position="198"/>
    </location>
</feature>
<gene>
    <name evidence="6" type="ordered locus">SRU_2855</name>
</gene>
<accession>Q2RYN6</accession>
<evidence type="ECO:0000313" key="6">
    <source>
        <dbReference type="EMBL" id="ABC45432.1"/>
    </source>
</evidence>
<dbReference type="Pfam" id="PF00072">
    <property type="entry name" value="Response_reg"/>
    <property type="match status" value="1"/>
</dbReference>
<keyword evidence="7" id="KW-1185">Reference proteome</keyword>
<dbReference type="GO" id="GO:0003677">
    <property type="term" value="F:DNA binding"/>
    <property type="evidence" value="ECO:0007669"/>
    <property type="project" value="InterPro"/>
</dbReference>
<protein>
    <submittedName>
        <fullName evidence="6">Two-component system response regulator protein</fullName>
    </submittedName>
</protein>
<feature type="domain" description="Response regulatory" evidence="4">
    <location>
        <begin position="69"/>
        <end position="182"/>
    </location>
</feature>
<dbReference type="Gene3D" id="2.40.50.1020">
    <property type="entry name" value="LytTr DNA-binding domain"/>
    <property type="match status" value="1"/>
</dbReference>
<dbReference type="PANTHER" id="PTHR37299">
    <property type="entry name" value="TRANSCRIPTIONAL REGULATOR-RELATED"/>
    <property type="match status" value="1"/>
</dbReference>
<dbReference type="EnsemblBacteria" id="ABC45432">
    <property type="protein sequence ID" value="ABC45432"/>
    <property type="gene ID" value="SRU_2855"/>
</dbReference>
<evidence type="ECO:0000256" key="2">
    <source>
        <dbReference type="SAM" id="Coils"/>
    </source>
</evidence>
<name>Q2RYN6_SALRD</name>
<dbReference type="GO" id="GO:0000156">
    <property type="term" value="F:phosphorelay response regulator activity"/>
    <property type="evidence" value="ECO:0007669"/>
    <property type="project" value="InterPro"/>
</dbReference>
<proteinExistence type="predicted"/>
<evidence type="ECO:0000256" key="1">
    <source>
        <dbReference type="PROSITE-ProRule" id="PRU00169"/>
    </source>
</evidence>
<dbReference type="eggNOG" id="COG3279">
    <property type="taxonomic scope" value="Bacteria"/>
</dbReference>
<dbReference type="HOGENOM" id="CLU_000445_14_1_10"/>
<dbReference type="Pfam" id="PF04397">
    <property type="entry name" value="LytTR"/>
    <property type="match status" value="1"/>
</dbReference>
<dbReference type="PANTHER" id="PTHR37299:SF1">
    <property type="entry name" value="STAGE 0 SPORULATION PROTEIN A HOMOLOG"/>
    <property type="match status" value="1"/>
</dbReference>
<dbReference type="AlphaFoldDB" id="Q2RYN6"/>
<sequence>MQSAGHAVPVREAAGGPCGPGPKRIAPGPHRARAGPDDAYLPVYSSTRARAPPRSYRSDATTHRPMPIRALIVDDEPLARTGVRQLVEPLDDVTILGEATDGDEAVRQIEAQAPDLVFLDVQMPEMSGLEVVREVGVEAMPLTIFVTAYDQYALDAFEAHALDYLLKPIEEDRFEEAMERARQQLRQVEADTLNEQLRGVLREYADAGETGGIERFTIRSRDRIYFVDAEDVQWIESEGDYVALHDGDDAHLVRKTMKKLEEQLDPDQFLRVHRSYIVNVEHIDELRPLDHGTYQLRMANGTPLKTSRGYSDNIDALLDATG</sequence>
<feature type="modified residue" description="4-aspartylphosphate" evidence="1">
    <location>
        <position position="120"/>
    </location>
</feature>
<evidence type="ECO:0000256" key="3">
    <source>
        <dbReference type="SAM" id="MobiDB-lite"/>
    </source>
</evidence>